<evidence type="ECO:0000313" key="2">
    <source>
        <dbReference type="Proteomes" id="UP000192578"/>
    </source>
</evidence>
<gene>
    <name evidence="1" type="ORF">BV898_15609</name>
</gene>
<accession>A0A9X6RKL8</accession>
<dbReference type="AlphaFoldDB" id="A0A9X6RKL8"/>
<name>A0A9X6RKL8_HYPEX</name>
<comment type="caution">
    <text evidence="1">The sequence shown here is derived from an EMBL/GenBank/DDBJ whole genome shotgun (WGS) entry which is preliminary data.</text>
</comment>
<keyword evidence="2" id="KW-1185">Reference proteome</keyword>
<sequence>DELPFQLHSSSRGWILGKRLHNDSPSFLITSTNEDV</sequence>
<protein>
    <submittedName>
        <fullName evidence="1">Uncharacterized protein</fullName>
    </submittedName>
</protein>
<organism evidence="1 2">
    <name type="scientific">Hypsibius exemplaris</name>
    <name type="common">Freshwater tardigrade</name>
    <dbReference type="NCBI Taxonomy" id="2072580"/>
    <lineage>
        <taxon>Eukaryota</taxon>
        <taxon>Metazoa</taxon>
        <taxon>Ecdysozoa</taxon>
        <taxon>Tardigrada</taxon>
        <taxon>Eutardigrada</taxon>
        <taxon>Parachela</taxon>
        <taxon>Hypsibioidea</taxon>
        <taxon>Hypsibiidae</taxon>
        <taxon>Hypsibius</taxon>
    </lineage>
</organism>
<dbReference type="Proteomes" id="UP000192578">
    <property type="component" value="Unassembled WGS sequence"/>
</dbReference>
<reference evidence="2" key="1">
    <citation type="submission" date="2017-01" db="EMBL/GenBank/DDBJ databases">
        <title>Comparative genomics of anhydrobiosis in the tardigrade Hypsibius dujardini.</title>
        <authorList>
            <person name="Yoshida Y."/>
            <person name="Koutsovoulos G."/>
            <person name="Laetsch D."/>
            <person name="Stevens L."/>
            <person name="Kumar S."/>
            <person name="Horikawa D."/>
            <person name="Ishino K."/>
            <person name="Komine S."/>
            <person name="Tomita M."/>
            <person name="Blaxter M."/>
            <person name="Arakawa K."/>
        </authorList>
    </citation>
    <scope>NUCLEOTIDE SEQUENCE [LARGE SCALE GENOMIC DNA]</scope>
    <source>
        <strain evidence="2">Z151</strain>
    </source>
</reference>
<evidence type="ECO:0000313" key="1">
    <source>
        <dbReference type="EMBL" id="OWA51110.1"/>
    </source>
</evidence>
<dbReference type="EMBL" id="MTYJ01000215">
    <property type="protein sequence ID" value="OWA51110.1"/>
    <property type="molecule type" value="Genomic_DNA"/>
</dbReference>
<proteinExistence type="predicted"/>
<feature type="non-terminal residue" evidence="1">
    <location>
        <position position="1"/>
    </location>
</feature>